<feature type="compositionally biased region" description="Basic residues" evidence="1">
    <location>
        <begin position="76"/>
        <end position="85"/>
    </location>
</feature>
<reference evidence="2 3" key="1">
    <citation type="submission" date="2019-02" db="EMBL/GenBank/DDBJ databases">
        <title>Draft genome sequences of novel Actinobacteria.</title>
        <authorList>
            <person name="Sahin N."/>
            <person name="Ay H."/>
            <person name="Saygin H."/>
        </authorList>
    </citation>
    <scope>NUCLEOTIDE SEQUENCE [LARGE SCALE GENOMIC DNA]</scope>
    <source>
        <strain evidence="2 3">KC201</strain>
    </source>
</reference>
<protein>
    <submittedName>
        <fullName evidence="2">Uncharacterized protein</fullName>
    </submittedName>
</protein>
<sequence length="109" mass="12411">MADEPLELGEISFSGWHAHTDMMAEVGFLTIARRLPALVVEAPRMAWRASRPRLRPRPRRGHRTRRPRHPHDPQRPLRRPLHPPGRRPPLSQQGVGSAIRCAMSALDAQ</sequence>
<name>A0A4R4ND78_9ACTN</name>
<evidence type="ECO:0000313" key="3">
    <source>
        <dbReference type="Proteomes" id="UP000295157"/>
    </source>
</evidence>
<dbReference type="AlphaFoldDB" id="A0A4R4ND78"/>
<evidence type="ECO:0000313" key="2">
    <source>
        <dbReference type="EMBL" id="TDC04622.1"/>
    </source>
</evidence>
<evidence type="ECO:0000256" key="1">
    <source>
        <dbReference type="SAM" id="MobiDB-lite"/>
    </source>
</evidence>
<feature type="region of interest" description="Disordered" evidence="1">
    <location>
        <begin position="46"/>
        <end position="109"/>
    </location>
</feature>
<dbReference type="Proteomes" id="UP000295157">
    <property type="component" value="Unassembled WGS sequence"/>
</dbReference>
<comment type="caution">
    <text evidence="2">The sequence shown here is derived from an EMBL/GenBank/DDBJ whole genome shotgun (WGS) entry which is preliminary data.</text>
</comment>
<organism evidence="2 3">
    <name type="scientific">Nonomuraea longispora</name>
    <dbReference type="NCBI Taxonomy" id="1848320"/>
    <lineage>
        <taxon>Bacteria</taxon>
        <taxon>Bacillati</taxon>
        <taxon>Actinomycetota</taxon>
        <taxon>Actinomycetes</taxon>
        <taxon>Streptosporangiales</taxon>
        <taxon>Streptosporangiaceae</taxon>
        <taxon>Nonomuraea</taxon>
    </lineage>
</organism>
<keyword evidence="3" id="KW-1185">Reference proteome</keyword>
<dbReference type="EMBL" id="SMJZ01000085">
    <property type="protein sequence ID" value="TDC04622.1"/>
    <property type="molecule type" value="Genomic_DNA"/>
</dbReference>
<gene>
    <name evidence="2" type="ORF">E1267_22255</name>
</gene>
<accession>A0A4R4ND78</accession>
<proteinExistence type="predicted"/>
<feature type="compositionally biased region" description="Basic residues" evidence="1">
    <location>
        <begin position="50"/>
        <end position="69"/>
    </location>
</feature>